<dbReference type="PANTHER" id="PTHR30332">
    <property type="entry name" value="PROBABLE GENERAL SECRETION PATHWAY PROTEIN D"/>
    <property type="match status" value="1"/>
</dbReference>
<keyword evidence="2 7" id="KW-0732">Signal</keyword>
<keyword evidence="3" id="KW-0472">Membrane</keyword>
<organism evidence="10 11">
    <name type="scientific">Sedimentisphaera cyanobacteriorum</name>
    <dbReference type="NCBI Taxonomy" id="1940790"/>
    <lineage>
        <taxon>Bacteria</taxon>
        <taxon>Pseudomonadati</taxon>
        <taxon>Planctomycetota</taxon>
        <taxon>Phycisphaerae</taxon>
        <taxon>Sedimentisphaerales</taxon>
        <taxon>Sedimentisphaeraceae</taxon>
        <taxon>Sedimentisphaera</taxon>
    </lineage>
</organism>
<dbReference type="InterPro" id="IPR001775">
    <property type="entry name" value="GspD/PilQ"/>
</dbReference>
<feature type="signal peptide" evidence="7">
    <location>
        <begin position="1"/>
        <end position="26"/>
    </location>
</feature>
<evidence type="ECO:0000256" key="1">
    <source>
        <dbReference type="ARBA" id="ARBA00004370"/>
    </source>
</evidence>
<dbReference type="Gene3D" id="3.30.1370.120">
    <property type="match status" value="1"/>
</dbReference>
<dbReference type="InterPro" id="IPR005644">
    <property type="entry name" value="NolW-like"/>
</dbReference>
<dbReference type="GO" id="GO:0009279">
    <property type="term" value="C:cell outer membrane"/>
    <property type="evidence" value="ECO:0007669"/>
    <property type="project" value="UniProtKB-SubCell"/>
</dbReference>
<evidence type="ECO:0000256" key="7">
    <source>
        <dbReference type="SAM" id="SignalP"/>
    </source>
</evidence>
<dbReference type="Pfam" id="PF03958">
    <property type="entry name" value="Secretin_N"/>
    <property type="match status" value="1"/>
</dbReference>
<dbReference type="InterPro" id="IPR050810">
    <property type="entry name" value="Bact_Secretion_Sys_Channel"/>
</dbReference>
<dbReference type="GO" id="GO:0009306">
    <property type="term" value="P:protein secretion"/>
    <property type="evidence" value="ECO:0007669"/>
    <property type="project" value="InterPro"/>
</dbReference>
<keyword evidence="5" id="KW-0813">Transport</keyword>
<name>A0A1Q2HMG1_9BACT</name>
<feature type="chain" id="PRO_5012162234" evidence="7">
    <location>
        <begin position="27"/>
        <end position="496"/>
    </location>
</feature>
<keyword evidence="11" id="KW-1185">Reference proteome</keyword>
<evidence type="ECO:0000256" key="2">
    <source>
        <dbReference type="ARBA" id="ARBA00022729"/>
    </source>
</evidence>
<dbReference type="Proteomes" id="UP000188273">
    <property type="component" value="Chromosome"/>
</dbReference>
<reference evidence="11" key="1">
    <citation type="submission" date="2017-02" db="EMBL/GenBank/DDBJ databases">
        <title>Comparative genomics and description of representatives of a novel lineage of planctomycetes thriving in anoxic sediments.</title>
        <authorList>
            <person name="Spring S."/>
            <person name="Bunk B."/>
            <person name="Sproer C."/>
            <person name="Klenk H.-P."/>
        </authorList>
    </citation>
    <scope>NUCLEOTIDE SEQUENCE [LARGE SCALE GENOMIC DNA]</scope>
    <source>
        <strain evidence="11">L21-RPul-D3</strain>
    </source>
</reference>
<feature type="domain" description="Type II/III secretion system secretin-like" evidence="8">
    <location>
        <begin position="292"/>
        <end position="452"/>
    </location>
</feature>
<feature type="domain" description="NolW-like" evidence="9">
    <location>
        <begin position="132"/>
        <end position="191"/>
    </location>
</feature>
<dbReference type="KEGG" id="pbu:L21SP3_00446"/>
<protein>
    <submittedName>
        <fullName evidence="10">Type IV pilus biogenesis and competence protein PilQ</fullName>
    </submittedName>
</protein>
<dbReference type="Gene3D" id="3.55.50.30">
    <property type="match status" value="1"/>
</dbReference>
<evidence type="ECO:0000256" key="6">
    <source>
        <dbReference type="SAM" id="MobiDB-lite"/>
    </source>
</evidence>
<dbReference type="PRINTS" id="PR00811">
    <property type="entry name" value="BCTERIALGSPD"/>
</dbReference>
<feature type="region of interest" description="Disordered" evidence="6">
    <location>
        <begin position="463"/>
        <end position="496"/>
    </location>
</feature>
<evidence type="ECO:0000256" key="5">
    <source>
        <dbReference type="RuleBase" id="RU004004"/>
    </source>
</evidence>
<dbReference type="RefSeq" id="WP_077539136.1">
    <property type="nucleotide sequence ID" value="NZ_CP019633.1"/>
</dbReference>
<accession>A0A1Q2HMG1</accession>
<feature type="compositionally biased region" description="Basic and acidic residues" evidence="6">
    <location>
        <begin position="480"/>
        <end position="496"/>
    </location>
</feature>
<dbReference type="AlphaFoldDB" id="A0A1Q2HMG1"/>
<dbReference type="OrthoDB" id="9779724at2"/>
<evidence type="ECO:0000256" key="3">
    <source>
        <dbReference type="ARBA" id="ARBA00023136"/>
    </source>
</evidence>
<evidence type="ECO:0000313" key="10">
    <source>
        <dbReference type="EMBL" id="AQQ08657.1"/>
    </source>
</evidence>
<dbReference type="EMBL" id="CP019633">
    <property type="protein sequence ID" value="AQQ08657.1"/>
    <property type="molecule type" value="Genomic_DNA"/>
</dbReference>
<evidence type="ECO:0000259" key="9">
    <source>
        <dbReference type="Pfam" id="PF03958"/>
    </source>
</evidence>
<sequence length="496" mass="54666" precursor="true">MKRTKSASRMLCIAFGLIIFSMPCFAEIKSTEKEDAQKSAPIDKKLSKKISVDFVGTEIDDVLRMISQYADVDMVKSPDVTGTVNARLSDVPVGEALENILAVHNYAYVKTNTMLRIVPESEVINAPEKTVSKVYRITYADAVNVASALKDYISETGRVSVSPGTSNIAVTDKESRIKAIDEFIEELDRVTEQVIVEVRIYDVSGDSSVELGIEWNAGTETSNSIGQQVHQTTGNGIDYSDEILSGEAPEGTPIQTGEDPFAAGSFDKESGGSIRLGFLNDSISVDMILSMLHKEGLAKLLANPKILVLDNETANFEIVREIPYKEESETSQGGSMTSTEFKDVGVKLEVTPHITRDDMLRLRIIPEFGIVENQSPDQQGVPTVNTRRLDTIALLKSGETVVLGGLKRFETTKNYTKAPILGDIPLIAPAFRSENETVKESELMVFIRPLIIPGEHKMSKQEKNILEKTECPQPNFNGRNLKELVRKSKEKGNEDN</sequence>
<dbReference type="InterPro" id="IPR038591">
    <property type="entry name" value="NolW-like_sf"/>
</dbReference>
<gene>
    <name evidence="10" type="primary">pilQ_2</name>
    <name evidence="10" type="ORF">L21SP3_00446</name>
</gene>
<dbReference type="InterPro" id="IPR004846">
    <property type="entry name" value="T2SS/T3SS_dom"/>
</dbReference>
<comment type="subcellular location">
    <subcellularLocation>
        <location evidence="5">Cell outer membrane</location>
    </subcellularLocation>
    <subcellularLocation>
        <location evidence="1">Membrane</location>
    </subcellularLocation>
</comment>
<dbReference type="Pfam" id="PF00263">
    <property type="entry name" value="Secretin"/>
    <property type="match status" value="1"/>
</dbReference>
<dbReference type="STRING" id="1940790.L21SP3_00446"/>
<dbReference type="PANTHER" id="PTHR30332:SF24">
    <property type="entry name" value="SECRETIN GSPD-RELATED"/>
    <property type="match status" value="1"/>
</dbReference>
<evidence type="ECO:0000313" key="11">
    <source>
        <dbReference type="Proteomes" id="UP000188273"/>
    </source>
</evidence>
<comment type="similarity">
    <text evidence="4">Belongs to the bacterial secretin family.</text>
</comment>
<dbReference type="GO" id="GO:0015627">
    <property type="term" value="C:type II protein secretion system complex"/>
    <property type="evidence" value="ECO:0007669"/>
    <property type="project" value="TreeGrafter"/>
</dbReference>
<evidence type="ECO:0000256" key="4">
    <source>
        <dbReference type="RuleBase" id="RU004003"/>
    </source>
</evidence>
<evidence type="ECO:0000259" key="8">
    <source>
        <dbReference type="Pfam" id="PF00263"/>
    </source>
</evidence>
<proteinExistence type="inferred from homology"/>